<dbReference type="SMART" id="SM00822">
    <property type="entry name" value="PKS_KR"/>
    <property type="match status" value="1"/>
</dbReference>
<dbReference type="Gene3D" id="3.40.50.720">
    <property type="entry name" value="NAD(P)-binding Rossmann-like Domain"/>
    <property type="match status" value="1"/>
</dbReference>
<sequence>MSAERAGTASATDPLGLRGKVAVVTGSTKGIGRAVASRLAAFGCHVVVTGRDEGVVARTVVELRATGGSATGIRVDVRDAEDVRVAFARAAEEVGPVDVLVNNAGASFGDDFRRGPLLELSEEDLLGAFRMNVLTAFRCSRAVVPAMLERGQGAILNISSVVVKAPMKQFGAYSAAKAALTNLTEAMALEWAPAVRVNSLLVGHISTERADLSRSPEDVAQLERHIMLGRLGLPEDVATAAAFLVSPGARWVTGTAVSVDGGVRNV</sequence>
<evidence type="ECO:0000256" key="3">
    <source>
        <dbReference type="ARBA" id="ARBA00023002"/>
    </source>
</evidence>
<evidence type="ECO:0000313" key="7">
    <source>
        <dbReference type="Proteomes" id="UP001324287"/>
    </source>
</evidence>
<dbReference type="InterPro" id="IPR057326">
    <property type="entry name" value="KR_dom"/>
</dbReference>
<dbReference type="PRINTS" id="PR00081">
    <property type="entry name" value="GDHRDH"/>
</dbReference>
<dbReference type="EMBL" id="CP141261">
    <property type="protein sequence ID" value="WRL63583.1"/>
    <property type="molecule type" value="Genomic_DNA"/>
</dbReference>
<dbReference type="CDD" id="cd05233">
    <property type="entry name" value="SDR_c"/>
    <property type="match status" value="1"/>
</dbReference>
<evidence type="ECO:0000256" key="4">
    <source>
        <dbReference type="ARBA" id="ARBA00023027"/>
    </source>
</evidence>
<accession>A0ABZ1AYD6</accession>
<evidence type="ECO:0000313" key="6">
    <source>
        <dbReference type="EMBL" id="WRL63583.1"/>
    </source>
</evidence>
<dbReference type="InterPro" id="IPR002347">
    <property type="entry name" value="SDR_fam"/>
</dbReference>
<dbReference type="PANTHER" id="PTHR43943:SF17">
    <property type="entry name" value="3-PHENYLPROPIONATE-DIHYDRODIOL_CINNAMIC ACID-DIHYDRODIOL DEHYDROGENASE"/>
    <property type="match status" value="1"/>
</dbReference>
<reference evidence="6 7" key="1">
    <citation type="submission" date="2023-12" db="EMBL/GenBank/DDBJ databases">
        <title>Blastococcus brunescens sp. nov., an actonobacterium isolated from sandstone collected in sahara desert.</title>
        <authorList>
            <person name="Gtari M."/>
            <person name="Ghodhbane F."/>
        </authorList>
    </citation>
    <scope>NUCLEOTIDE SEQUENCE [LARGE SCALE GENOMIC DNA]</scope>
    <source>
        <strain evidence="6 7">BMG 8361</strain>
    </source>
</reference>
<dbReference type="PANTHER" id="PTHR43943">
    <property type="entry name" value="DEHYDROGENASE/REDUCTASE (SDR FAMILY) MEMBER 4"/>
    <property type="match status" value="1"/>
</dbReference>
<keyword evidence="7" id="KW-1185">Reference proteome</keyword>
<evidence type="ECO:0000256" key="2">
    <source>
        <dbReference type="ARBA" id="ARBA00022797"/>
    </source>
</evidence>
<name>A0ABZ1AYD6_9ACTN</name>
<comment type="similarity">
    <text evidence="1">Belongs to the short-chain dehydrogenases/reductases (SDR) family.</text>
</comment>
<keyword evidence="2" id="KW-0058">Aromatic hydrocarbons catabolism</keyword>
<dbReference type="SUPFAM" id="SSF51735">
    <property type="entry name" value="NAD(P)-binding Rossmann-fold domains"/>
    <property type="match status" value="1"/>
</dbReference>
<dbReference type="PROSITE" id="PS00061">
    <property type="entry name" value="ADH_SHORT"/>
    <property type="match status" value="1"/>
</dbReference>
<protein>
    <submittedName>
        <fullName evidence="6">SDR family NAD(P)-dependent oxidoreductase</fullName>
    </submittedName>
</protein>
<evidence type="ECO:0000259" key="5">
    <source>
        <dbReference type="SMART" id="SM00822"/>
    </source>
</evidence>
<evidence type="ECO:0000256" key="1">
    <source>
        <dbReference type="ARBA" id="ARBA00006484"/>
    </source>
</evidence>
<dbReference type="Pfam" id="PF13561">
    <property type="entry name" value="adh_short_C2"/>
    <property type="match status" value="1"/>
</dbReference>
<dbReference type="PRINTS" id="PR00080">
    <property type="entry name" value="SDRFAMILY"/>
</dbReference>
<keyword evidence="3" id="KW-0560">Oxidoreductase</keyword>
<proteinExistence type="inferred from homology"/>
<dbReference type="NCBIfam" id="NF005559">
    <property type="entry name" value="PRK07231.1"/>
    <property type="match status" value="1"/>
</dbReference>
<dbReference type="RefSeq" id="WP_324274918.1">
    <property type="nucleotide sequence ID" value="NZ_CP141261.1"/>
</dbReference>
<keyword evidence="4" id="KW-0520">NAD</keyword>
<feature type="domain" description="Ketoreductase" evidence="5">
    <location>
        <begin position="20"/>
        <end position="205"/>
    </location>
</feature>
<dbReference type="InterPro" id="IPR036291">
    <property type="entry name" value="NAD(P)-bd_dom_sf"/>
</dbReference>
<organism evidence="6 7">
    <name type="scientific">Blastococcus brunescens</name>
    <dbReference type="NCBI Taxonomy" id="1564165"/>
    <lineage>
        <taxon>Bacteria</taxon>
        <taxon>Bacillati</taxon>
        <taxon>Actinomycetota</taxon>
        <taxon>Actinomycetes</taxon>
        <taxon>Geodermatophilales</taxon>
        <taxon>Geodermatophilaceae</taxon>
        <taxon>Blastococcus</taxon>
    </lineage>
</organism>
<dbReference type="Proteomes" id="UP001324287">
    <property type="component" value="Chromosome"/>
</dbReference>
<dbReference type="InterPro" id="IPR020904">
    <property type="entry name" value="Sc_DH/Rdtase_CS"/>
</dbReference>
<gene>
    <name evidence="6" type="ORF">U6N30_28535</name>
</gene>